<feature type="transmembrane region" description="Helical" evidence="1">
    <location>
        <begin position="44"/>
        <end position="62"/>
    </location>
</feature>
<keyword evidence="1" id="KW-0472">Membrane</keyword>
<evidence type="ECO:0000256" key="1">
    <source>
        <dbReference type="SAM" id="Phobius"/>
    </source>
</evidence>
<dbReference type="Pfam" id="PF11431">
    <property type="entry name" value="Transport_MerF"/>
    <property type="match status" value="1"/>
</dbReference>
<gene>
    <name evidence="2" type="ORF">DFP90_1277</name>
</gene>
<proteinExistence type="predicted"/>
<accession>A0A3D9H1D8</accession>
<keyword evidence="1" id="KW-1133">Transmembrane helix</keyword>
<protein>
    <submittedName>
        <fullName evidence="2">Mercuric ion transport protein</fullName>
    </submittedName>
</protein>
<comment type="caution">
    <text evidence="2">The sequence shown here is derived from an EMBL/GenBank/DDBJ whole genome shotgun (WGS) entry which is preliminary data.</text>
</comment>
<dbReference type="InterPro" id="IPR021091">
    <property type="entry name" value="Mercury_ion_transport_MerF"/>
</dbReference>
<reference evidence="2 3" key="1">
    <citation type="submission" date="2018-07" db="EMBL/GenBank/DDBJ databases">
        <title>Genomic Encyclopedia of Type Strains, Phase III (KMG-III): the genomes of soil and plant-associated and newly described type strains.</title>
        <authorList>
            <person name="Whitman W."/>
        </authorList>
    </citation>
    <scope>NUCLEOTIDE SEQUENCE [LARGE SCALE GENOMIC DNA]</scope>
    <source>
        <strain evidence="2 3">CECT 8488</strain>
    </source>
</reference>
<feature type="transmembrane region" description="Helical" evidence="1">
    <location>
        <begin position="12"/>
        <end position="38"/>
    </location>
</feature>
<organism evidence="2 3">
    <name type="scientific">Aestuariispira insulae</name>
    <dbReference type="NCBI Taxonomy" id="1461337"/>
    <lineage>
        <taxon>Bacteria</taxon>
        <taxon>Pseudomonadati</taxon>
        <taxon>Pseudomonadota</taxon>
        <taxon>Alphaproteobacteria</taxon>
        <taxon>Rhodospirillales</taxon>
        <taxon>Kiloniellaceae</taxon>
        <taxon>Aestuariispira</taxon>
    </lineage>
</organism>
<evidence type="ECO:0000313" key="3">
    <source>
        <dbReference type="Proteomes" id="UP000256845"/>
    </source>
</evidence>
<dbReference type="Proteomes" id="UP000256845">
    <property type="component" value="Unassembled WGS sequence"/>
</dbReference>
<dbReference type="Gene3D" id="1.10.287.910">
    <property type="entry name" value="bacterial mercury transporter, merf"/>
    <property type="match status" value="1"/>
</dbReference>
<dbReference type="AlphaFoldDB" id="A0A3D9H1D8"/>
<keyword evidence="1" id="KW-0812">Transmembrane</keyword>
<keyword evidence="3" id="KW-1185">Reference proteome</keyword>
<name>A0A3D9H1D8_9PROT</name>
<dbReference type="EMBL" id="QRDW01000027">
    <property type="protein sequence ID" value="RED43337.1"/>
    <property type="molecule type" value="Genomic_DNA"/>
</dbReference>
<dbReference type="GO" id="GO:0016020">
    <property type="term" value="C:membrane"/>
    <property type="evidence" value="ECO:0007669"/>
    <property type="project" value="InterPro"/>
</dbReference>
<dbReference type="OrthoDB" id="574313at2"/>
<evidence type="ECO:0000313" key="2">
    <source>
        <dbReference type="EMBL" id="RED43337.1"/>
    </source>
</evidence>
<dbReference type="NCBIfam" id="NF033565">
    <property type="entry name" value="trans_MerF"/>
    <property type="match status" value="1"/>
</dbReference>
<dbReference type="RefSeq" id="WP_115939691.1">
    <property type="nucleotide sequence ID" value="NZ_QRDW01000027.1"/>
</dbReference>
<sequence>MSNNKLLCTGAGGSIIAAICCFTPALVILLGAVGLSAWLAWLDYVLLPALALFLGITAYALFQRVKAAPSDKANDQNV</sequence>